<dbReference type="SUPFAM" id="SSF51905">
    <property type="entry name" value="FAD/NAD(P)-binding domain"/>
    <property type="match status" value="1"/>
</dbReference>
<dbReference type="PANTHER" id="PTHR43498">
    <property type="entry name" value="FERREDOXIN:COB-COM HETERODISULFIDE REDUCTASE SUBUNIT A"/>
    <property type="match status" value="1"/>
</dbReference>
<evidence type="ECO:0000313" key="7">
    <source>
        <dbReference type="Proteomes" id="UP000192738"/>
    </source>
</evidence>
<keyword evidence="2" id="KW-0479">Metal-binding</keyword>
<dbReference type="STRING" id="112901.SAMN04488500_104253"/>
<keyword evidence="3" id="KW-0560">Oxidoreductase</keyword>
<dbReference type="PRINTS" id="PR00419">
    <property type="entry name" value="ADXRDTASE"/>
</dbReference>
<dbReference type="AlphaFoldDB" id="A0A1W1ZX02"/>
<keyword evidence="1" id="KW-0004">4Fe-4S</keyword>
<dbReference type="GO" id="GO:0046872">
    <property type="term" value="F:metal ion binding"/>
    <property type="evidence" value="ECO:0007669"/>
    <property type="project" value="UniProtKB-KW"/>
</dbReference>
<gene>
    <name evidence="6" type="ORF">SAMN04488500_104253</name>
</gene>
<organism evidence="6 7">
    <name type="scientific">Sporomusa malonica</name>
    <dbReference type="NCBI Taxonomy" id="112901"/>
    <lineage>
        <taxon>Bacteria</taxon>
        <taxon>Bacillati</taxon>
        <taxon>Bacillota</taxon>
        <taxon>Negativicutes</taxon>
        <taxon>Selenomonadales</taxon>
        <taxon>Sporomusaceae</taxon>
        <taxon>Sporomusa</taxon>
    </lineage>
</organism>
<sequence length="445" mass="48721">MQKAILEPAQNIPVVEEADVIVVGGGPAGIAAAVTARRSGAKKVVLLERYGHLGGMATGGIVVLIPHLSTGSQIEQAGMNVEWLERLAKKPGGVIGTSKEDVGSSKPELINLWKKYFSFVWADLICYGAYVDPEILKIVLNEMVEEANVDVYLHSWGCRALVKDDEVTGVVFESKEGRKAVLGKIVIDCTGDGDIFASAGAAFDLDPNKDIRNCMMALVYRIGNVDFQAFAEYKSAKPEDWAKKVQKIHEIAGFRTLPFPTPRNDVMWVNNWIPGRDCLKVKDLTAVEFEVRRTALPVIDYLKKEVPGFNESSFLHDTAPQVGTRGSRRLKGEYKVIYDDIKQTKKHDDVISVVPAIDLSVSKSATHIPYRALVPEKINNLLVAGRCFSSDVEANNWTNLIPHCITLGQAAGAAAAIALDSNVQPRKVDIKALQKTLRSQGVYLP</sequence>
<dbReference type="Proteomes" id="UP000192738">
    <property type="component" value="Unassembled WGS sequence"/>
</dbReference>
<reference evidence="6 7" key="1">
    <citation type="submission" date="2017-04" db="EMBL/GenBank/DDBJ databases">
        <authorList>
            <person name="Afonso C.L."/>
            <person name="Miller P.J."/>
            <person name="Scott M.A."/>
            <person name="Spackman E."/>
            <person name="Goraichik I."/>
            <person name="Dimitrov K.M."/>
            <person name="Suarez D.L."/>
            <person name="Swayne D.E."/>
        </authorList>
    </citation>
    <scope>NUCLEOTIDE SEQUENCE [LARGE SCALE GENOMIC DNA]</scope>
    <source>
        <strain evidence="6 7">DSM 5090</strain>
    </source>
</reference>
<dbReference type="GO" id="GO:0051539">
    <property type="term" value="F:4 iron, 4 sulfur cluster binding"/>
    <property type="evidence" value="ECO:0007669"/>
    <property type="project" value="UniProtKB-KW"/>
</dbReference>
<dbReference type="Pfam" id="PF12831">
    <property type="entry name" value="FAD_oxidored"/>
    <property type="match status" value="1"/>
</dbReference>
<dbReference type="GO" id="GO:0016491">
    <property type="term" value="F:oxidoreductase activity"/>
    <property type="evidence" value="ECO:0007669"/>
    <property type="project" value="UniProtKB-KW"/>
</dbReference>
<evidence type="ECO:0000256" key="4">
    <source>
        <dbReference type="ARBA" id="ARBA00023004"/>
    </source>
</evidence>
<dbReference type="OrthoDB" id="9777740at2"/>
<dbReference type="InterPro" id="IPR036188">
    <property type="entry name" value="FAD/NAD-bd_sf"/>
</dbReference>
<evidence type="ECO:0000256" key="2">
    <source>
        <dbReference type="ARBA" id="ARBA00022723"/>
    </source>
</evidence>
<dbReference type="InterPro" id="IPR039650">
    <property type="entry name" value="HdrA-like"/>
</dbReference>
<name>A0A1W1ZX02_9FIRM</name>
<proteinExistence type="predicted"/>
<dbReference type="PANTHER" id="PTHR43498:SF1">
    <property type="entry name" value="COB--COM HETERODISULFIDE REDUCTASE IRON-SULFUR SUBUNIT A"/>
    <property type="match status" value="1"/>
</dbReference>
<dbReference type="RefSeq" id="WP_084574895.1">
    <property type="nucleotide sequence ID" value="NZ_CP155572.1"/>
</dbReference>
<protein>
    <submittedName>
        <fullName evidence="6">FAD dependent oxidoreductase</fullName>
    </submittedName>
</protein>
<keyword evidence="4" id="KW-0408">Iron</keyword>
<keyword evidence="5" id="KW-0411">Iron-sulfur</keyword>
<dbReference type="EMBL" id="FWXI01000004">
    <property type="protein sequence ID" value="SMC52934.1"/>
    <property type="molecule type" value="Genomic_DNA"/>
</dbReference>
<evidence type="ECO:0000256" key="5">
    <source>
        <dbReference type="ARBA" id="ARBA00023014"/>
    </source>
</evidence>
<accession>A0A1W1ZX02</accession>
<dbReference type="Gene3D" id="3.50.50.60">
    <property type="entry name" value="FAD/NAD(P)-binding domain"/>
    <property type="match status" value="1"/>
</dbReference>
<evidence type="ECO:0000256" key="1">
    <source>
        <dbReference type="ARBA" id="ARBA00022485"/>
    </source>
</evidence>
<evidence type="ECO:0000256" key="3">
    <source>
        <dbReference type="ARBA" id="ARBA00023002"/>
    </source>
</evidence>
<evidence type="ECO:0000313" key="6">
    <source>
        <dbReference type="EMBL" id="SMC52934.1"/>
    </source>
</evidence>
<keyword evidence="7" id="KW-1185">Reference proteome</keyword>